<evidence type="ECO:0000256" key="1">
    <source>
        <dbReference type="SAM" id="MobiDB-lite"/>
    </source>
</evidence>
<proteinExistence type="predicted"/>
<keyword evidence="3" id="KW-1185">Reference proteome</keyword>
<protein>
    <submittedName>
        <fullName evidence="2">Uncharacterized protein</fullName>
    </submittedName>
</protein>
<evidence type="ECO:0000313" key="3">
    <source>
        <dbReference type="Proteomes" id="UP001550850"/>
    </source>
</evidence>
<organism evidence="2 3">
    <name type="scientific">Streptomyces fragilis</name>
    <dbReference type="NCBI Taxonomy" id="67301"/>
    <lineage>
        <taxon>Bacteria</taxon>
        <taxon>Bacillati</taxon>
        <taxon>Actinomycetota</taxon>
        <taxon>Actinomycetes</taxon>
        <taxon>Kitasatosporales</taxon>
        <taxon>Streptomycetaceae</taxon>
        <taxon>Streptomyces</taxon>
    </lineage>
</organism>
<name>A0ABV2YN13_9ACTN</name>
<accession>A0ABV2YN13</accession>
<feature type="region of interest" description="Disordered" evidence="1">
    <location>
        <begin position="144"/>
        <end position="214"/>
    </location>
</feature>
<comment type="caution">
    <text evidence="2">The sequence shown here is derived from an EMBL/GenBank/DDBJ whole genome shotgun (WGS) entry which is preliminary data.</text>
</comment>
<sequence length="214" mass="23114">MEGPHNIDDHRSSTAPNLLRTIAATTATPGANPLHRGGDQFLALGPEHARLLADAGLSRGDVQQYLFENARVDATRVGAEKLREASLRGGYRLLPEAWGHRVAIARAPEDIRVLVAGGAGKHSVRMPTFGATWSQTVRLLRSPVTAARSHRSTRRPAGRTTWKGSDRPMGPWEDDAGGHAAAGDRPRPARRGPGVPARGGRRFPCSWRVSVEHT</sequence>
<dbReference type="EMBL" id="JBEZUR010000048">
    <property type="protein sequence ID" value="MEU3557117.1"/>
    <property type="molecule type" value="Genomic_DNA"/>
</dbReference>
<gene>
    <name evidence="2" type="ORF">AB0E65_23295</name>
</gene>
<dbReference type="RefSeq" id="WP_159105520.1">
    <property type="nucleotide sequence ID" value="NZ_BEVZ01000002.1"/>
</dbReference>
<reference evidence="2 3" key="1">
    <citation type="submission" date="2024-06" db="EMBL/GenBank/DDBJ databases">
        <title>The Natural Products Discovery Center: Release of the First 8490 Sequenced Strains for Exploring Actinobacteria Biosynthetic Diversity.</title>
        <authorList>
            <person name="Kalkreuter E."/>
            <person name="Kautsar S.A."/>
            <person name="Yang D."/>
            <person name="Bader C.D."/>
            <person name="Teijaro C.N."/>
            <person name="Fluegel L."/>
            <person name="Davis C.M."/>
            <person name="Simpson J.R."/>
            <person name="Lauterbach L."/>
            <person name="Steele A.D."/>
            <person name="Gui C."/>
            <person name="Meng S."/>
            <person name="Li G."/>
            <person name="Viehrig K."/>
            <person name="Ye F."/>
            <person name="Su P."/>
            <person name="Kiefer A.F."/>
            <person name="Nichols A."/>
            <person name="Cepeda A.J."/>
            <person name="Yan W."/>
            <person name="Fan B."/>
            <person name="Jiang Y."/>
            <person name="Adhikari A."/>
            <person name="Zheng C.-J."/>
            <person name="Schuster L."/>
            <person name="Cowan T.M."/>
            <person name="Smanski M.J."/>
            <person name="Chevrette M.G."/>
            <person name="De Carvalho L.P.S."/>
            <person name="Shen B."/>
        </authorList>
    </citation>
    <scope>NUCLEOTIDE SEQUENCE [LARGE SCALE GENOMIC DNA]</scope>
    <source>
        <strain evidence="2 3">NPDC038104</strain>
    </source>
</reference>
<feature type="compositionally biased region" description="Basic residues" evidence="1">
    <location>
        <begin position="148"/>
        <end position="157"/>
    </location>
</feature>
<dbReference type="Proteomes" id="UP001550850">
    <property type="component" value="Unassembled WGS sequence"/>
</dbReference>
<evidence type="ECO:0000313" key="2">
    <source>
        <dbReference type="EMBL" id="MEU3557117.1"/>
    </source>
</evidence>